<reference evidence="3 4" key="1">
    <citation type="submission" date="2018-04" db="EMBL/GenBank/DDBJ databases">
        <title>Novel Campyloabacter and Helicobacter Species and Strains.</title>
        <authorList>
            <person name="Mannion A.J."/>
            <person name="Shen Z."/>
            <person name="Fox J.G."/>
        </authorList>
    </citation>
    <scope>NUCLEOTIDE SEQUENCE [LARGE SCALE GENOMIC DNA]</scope>
    <source>
        <strain evidence="3 4">MIT 12-6600</strain>
    </source>
</reference>
<dbReference type="Pfam" id="PF01075">
    <property type="entry name" value="Glyco_transf_9"/>
    <property type="match status" value="1"/>
</dbReference>
<dbReference type="InterPro" id="IPR051199">
    <property type="entry name" value="LPS_LOS_Heptosyltrfase"/>
</dbReference>
<accession>A0A3D8IPV7</accession>
<evidence type="ECO:0000313" key="4">
    <source>
        <dbReference type="Proteomes" id="UP000256514"/>
    </source>
</evidence>
<dbReference type="InterPro" id="IPR002201">
    <property type="entry name" value="Glyco_trans_9"/>
</dbReference>
<organism evidence="3 4">
    <name type="scientific">Helicobacter equorum</name>
    <dbReference type="NCBI Taxonomy" id="361872"/>
    <lineage>
        <taxon>Bacteria</taxon>
        <taxon>Pseudomonadati</taxon>
        <taxon>Campylobacterota</taxon>
        <taxon>Epsilonproteobacteria</taxon>
        <taxon>Campylobacterales</taxon>
        <taxon>Helicobacteraceae</taxon>
        <taxon>Helicobacter</taxon>
    </lineage>
</organism>
<dbReference type="Gene3D" id="3.40.50.2000">
    <property type="entry name" value="Glycogen Phosphorylase B"/>
    <property type="match status" value="2"/>
</dbReference>
<dbReference type="PANTHER" id="PTHR30160:SF7">
    <property type="entry name" value="ADP-HEPTOSE--LPS HEPTOSYLTRANSFERASE 2"/>
    <property type="match status" value="1"/>
</dbReference>
<dbReference type="GO" id="GO:0008713">
    <property type="term" value="F:ADP-heptose-lipopolysaccharide heptosyltransferase activity"/>
    <property type="evidence" value="ECO:0007669"/>
    <property type="project" value="TreeGrafter"/>
</dbReference>
<name>A0A3D8IPV7_9HELI</name>
<dbReference type="AlphaFoldDB" id="A0A3D8IPV7"/>
<dbReference type="Proteomes" id="UP000256514">
    <property type="component" value="Unassembled WGS sequence"/>
</dbReference>
<keyword evidence="2 3" id="KW-0808">Transferase</keyword>
<dbReference type="GO" id="GO:0009244">
    <property type="term" value="P:lipopolysaccharide core region biosynthetic process"/>
    <property type="evidence" value="ECO:0007669"/>
    <property type="project" value="TreeGrafter"/>
</dbReference>
<comment type="caution">
    <text evidence="3">The sequence shown here is derived from an EMBL/GenBank/DDBJ whole genome shotgun (WGS) entry which is preliminary data.</text>
</comment>
<evidence type="ECO:0000256" key="2">
    <source>
        <dbReference type="ARBA" id="ARBA00022679"/>
    </source>
</evidence>
<dbReference type="CDD" id="cd03789">
    <property type="entry name" value="GT9_LPS_heptosyltransferase"/>
    <property type="match status" value="1"/>
</dbReference>
<sequence length="340" mass="38446">MYPHAQFVLVGSYVCEIFRRDPCVKAIYLDESKKAKNRILNLYNLAKTIRTEIGPIDLGFCFSNGFFGALLLYLCKAKVRVGYAKNLRSFLLTHALKPPTLKPLHQVQKYEYLIKDFVDYAIFEAYTPLHLVCGKESKIICDDKKHIGINPGAAFGWAKCWEKEYFIDIITRFAARGWEVYIFGDTQNLTIQDDTHIHDFSNKTTLIELIDSIKALDLFITNDSGPMHIAAALQTPTIAIFGSTDTADTCPWNLPIAQEFFLPSQAMIPHALDSTPYPTPKDITTYTTLTADTITILSKHLECAPCKKRTCPLKHHLCMKSITPDEVFAIALTMLQLPKE</sequence>
<dbReference type="EMBL" id="NXLT01000004">
    <property type="protein sequence ID" value="RDU66955.1"/>
    <property type="molecule type" value="Genomic_DNA"/>
</dbReference>
<dbReference type="PANTHER" id="PTHR30160">
    <property type="entry name" value="TETRAACYLDISACCHARIDE 4'-KINASE-RELATED"/>
    <property type="match status" value="1"/>
</dbReference>
<dbReference type="SUPFAM" id="SSF53756">
    <property type="entry name" value="UDP-Glycosyltransferase/glycogen phosphorylase"/>
    <property type="match status" value="1"/>
</dbReference>
<evidence type="ECO:0000313" key="3">
    <source>
        <dbReference type="EMBL" id="RDU66955.1"/>
    </source>
</evidence>
<gene>
    <name evidence="3" type="ORF">CQA54_06050</name>
</gene>
<keyword evidence="4" id="KW-1185">Reference proteome</keyword>
<dbReference type="GO" id="GO:0005829">
    <property type="term" value="C:cytosol"/>
    <property type="evidence" value="ECO:0007669"/>
    <property type="project" value="TreeGrafter"/>
</dbReference>
<proteinExistence type="predicted"/>
<dbReference type="OrthoDB" id="9797795at2"/>
<evidence type="ECO:0000256" key="1">
    <source>
        <dbReference type="ARBA" id="ARBA00022676"/>
    </source>
</evidence>
<keyword evidence="1" id="KW-0328">Glycosyltransferase</keyword>
<protein>
    <submittedName>
        <fullName evidence="3">Lipopolysaccharide heptosyltransferase II</fullName>
    </submittedName>
</protein>